<feature type="transmembrane region" description="Helical" evidence="7">
    <location>
        <begin position="12"/>
        <end position="33"/>
    </location>
</feature>
<feature type="transmembrane region" description="Helical" evidence="7">
    <location>
        <begin position="108"/>
        <end position="132"/>
    </location>
</feature>
<evidence type="ECO:0008006" key="9">
    <source>
        <dbReference type="Google" id="ProtNLM"/>
    </source>
</evidence>
<reference evidence="8" key="1">
    <citation type="journal article" date="2014" name="Front. Microbiol.">
        <title>High frequency of phylogenetically diverse reductive dehalogenase-homologous genes in deep subseafloor sedimentary metagenomes.</title>
        <authorList>
            <person name="Kawai M."/>
            <person name="Futagami T."/>
            <person name="Toyoda A."/>
            <person name="Takaki Y."/>
            <person name="Nishi S."/>
            <person name="Hori S."/>
            <person name="Arai W."/>
            <person name="Tsubouchi T."/>
            <person name="Morono Y."/>
            <person name="Uchiyama I."/>
            <person name="Ito T."/>
            <person name="Fujiyama A."/>
            <person name="Inagaki F."/>
            <person name="Takami H."/>
        </authorList>
    </citation>
    <scope>NUCLEOTIDE SEQUENCE</scope>
    <source>
        <strain evidence="8">Expedition CK06-06</strain>
    </source>
</reference>
<keyword evidence="2" id="KW-0813">Transport</keyword>
<evidence type="ECO:0000256" key="4">
    <source>
        <dbReference type="ARBA" id="ARBA00022692"/>
    </source>
</evidence>
<evidence type="ECO:0000313" key="8">
    <source>
        <dbReference type="EMBL" id="GAI19817.1"/>
    </source>
</evidence>
<evidence type="ECO:0000256" key="5">
    <source>
        <dbReference type="ARBA" id="ARBA00022989"/>
    </source>
</evidence>
<proteinExistence type="predicted"/>
<gene>
    <name evidence="8" type="ORF">S06H3_35009</name>
</gene>
<dbReference type="AlphaFoldDB" id="X1LKB1"/>
<dbReference type="InterPro" id="IPR035906">
    <property type="entry name" value="MetI-like_sf"/>
</dbReference>
<dbReference type="PANTHER" id="PTHR43744:SF12">
    <property type="entry name" value="ABC TRANSPORTER PERMEASE PROTEIN MG189-RELATED"/>
    <property type="match status" value="1"/>
</dbReference>
<organism evidence="8">
    <name type="scientific">marine sediment metagenome</name>
    <dbReference type="NCBI Taxonomy" id="412755"/>
    <lineage>
        <taxon>unclassified sequences</taxon>
        <taxon>metagenomes</taxon>
        <taxon>ecological metagenomes</taxon>
    </lineage>
</organism>
<comment type="subcellular location">
    <subcellularLocation>
        <location evidence="1">Cell membrane</location>
        <topology evidence="1">Multi-pass membrane protein</topology>
    </subcellularLocation>
</comment>
<evidence type="ECO:0000256" key="7">
    <source>
        <dbReference type="SAM" id="Phobius"/>
    </source>
</evidence>
<dbReference type="EMBL" id="BARV01021078">
    <property type="protein sequence ID" value="GAI19817.1"/>
    <property type="molecule type" value="Genomic_DNA"/>
</dbReference>
<dbReference type="GO" id="GO:0005886">
    <property type="term" value="C:plasma membrane"/>
    <property type="evidence" value="ECO:0007669"/>
    <property type="project" value="UniProtKB-SubCell"/>
</dbReference>
<dbReference type="Gene3D" id="1.10.3720.10">
    <property type="entry name" value="MetI-like"/>
    <property type="match status" value="1"/>
</dbReference>
<evidence type="ECO:0000256" key="3">
    <source>
        <dbReference type="ARBA" id="ARBA00022475"/>
    </source>
</evidence>
<feature type="transmembrane region" description="Helical" evidence="7">
    <location>
        <begin position="76"/>
        <end position="96"/>
    </location>
</feature>
<feature type="non-terminal residue" evidence="8">
    <location>
        <position position="141"/>
    </location>
</feature>
<comment type="caution">
    <text evidence="8">The sequence shown here is derived from an EMBL/GenBank/DDBJ whole genome shotgun (WGS) entry which is preliminary data.</text>
</comment>
<evidence type="ECO:0000256" key="2">
    <source>
        <dbReference type="ARBA" id="ARBA00022448"/>
    </source>
</evidence>
<dbReference type="PANTHER" id="PTHR43744">
    <property type="entry name" value="ABC TRANSPORTER PERMEASE PROTEIN MG189-RELATED-RELATED"/>
    <property type="match status" value="1"/>
</dbReference>
<keyword evidence="6 7" id="KW-0472">Membrane</keyword>
<sequence>MGKKAREHLDKGVVLLILAVGAVAVMIPFFWMISTSLKGKQDILTFPPEWIPRPPYWDNYIKGVTMIPFAQYTKNTLIITSLRLIGTVAASSLVAYSFARLRAPGLGFLFLIVLSTMMLPSQVTLIPIFIIFSKIGWVDTF</sequence>
<accession>X1LKB1</accession>
<evidence type="ECO:0000256" key="6">
    <source>
        <dbReference type="ARBA" id="ARBA00023136"/>
    </source>
</evidence>
<keyword evidence="4 7" id="KW-0812">Transmembrane</keyword>
<dbReference type="SUPFAM" id="SSF161098">
    <property type="entry name" value="MetI-like"/>
    <property type="match status" value="1"/>
</dbReference>
<keyword evidence="3" id="KW-1003">Cell membrane</keyword>
<name>X1LKB1_9ZZZZ</name>
<evidence type="ECO:0000256" key="1">
    <source>
        <dbReference type="ARBA" id="ARBA00004651"/>
    </source>
</evidence>
<protein>
    <recommendedName>
        <fullName evidence="9">ABC transmembrane type-1 domain-containing protein</fullName>
    </recommendedName>
</protein>
<keyword evidence="5 7" id="KW-1133">Transmembrane helix</keyword>